<proteinExistence type="predicted"/>
<evidence type="ECO:0000313" key="2">
    <source>
        <dbReference type="Proteomes" id="UP001152561"/>
    </source>
</evidence>
<reference evidence="2" key="1">
    <citation type="journal article" date="2023" name="Proc. Natl. Acad. Sci. U.S.A.">
        <title>Genomic and structural basis for evolution of tropane alkaloid biosynthesis.</title>
        <authorList>
            <person name="Wanga Y.-J."/>
            <person name="Taina T."/>
            <person name="Yua J.-Y."/>
            <person name="Lia J."/>
            <person name="Xua B."/>
            <person name="Chenc J."/>
            <person name="D'Auriad J.C."/>
            <person name="Huanga J.-P."/>
            <person name="Huanga S.-X."/>
        </authorList>
    </citation>
    <scope>NUCLEOTIDE SEQUENCE [LARGE SCALE GENOMIC DNA]</scope>
    <source>
        <strain evidence="2">cv. KIB-2019</strain>
    </source>
</reference>
<dbReference type="OrthoDB" id="1001388at2759"/>
<name>A0A9Q1MG59_9SOLA</name>
<comment type="caution">
    <text evidence="1">The sequence shown here is derived from an EMBL/GenBank/DDBJ whole genome shotgun (WGS) entry which is preliminary data.</text>
</comment>
<dbReference type="Proteomes" id="UP001152561">
    <property type="component" value="Unassembled WGS sequence"/>
</dbReference>
<accession>A0A9Q1MG59</accession>
<evidence type="ECO:0000313" key="1">
    <source>
        <dbReference type="EMBL" id="KAJ8557124.1"/>
    </source>
</evidence>
<dbReference type="EMBL" id="JAJAGQ010000007">
    <property type="protein sequence ID" value="KAJ8557124.1"/>
    <property type="molecule type" value="Genomic_DNA"/>
</dbReference>
<protein>
    <submittedName>
        <fullName evidence="1">Uncharacterized protein</fullName>
    </submittedName>
</protein>
<gene>
    <name evidence="1" type="ORF">K7X08_002749</name>
</gene>
<sequence>MRAMAWNWILDSFLFEGDNGTPLPKFNFLTETKNRDRTVKRVQRQLNMAHAIIVEPVGLSGGALFWNDDIKMQDCILMIEGQVLVLRLWIALGNCFMSMDPQFNMLGMP</sequence>
<dbReference type="AlphaFoldDB" id="A0A9Q1MG59"/>
<organism evidence="1 2">
    <name type="scientific">Anisodus acutangulus</name>
    <dbReference type="NCBI Taxonomy" id="402998"/>
    <lineage>
        <taxon>Eukaryota</taxon>
        <taxon>Viridiplantae</taxon>
        <taxon>Streptophyta</taxon>
        <taxon>Embryophyta</taxon>
        <taxon>Tracheophyta</taxon>
        <taxon>Spermatophyta</taxon>
        <taxon>Magnoliopsida</taxon>
        <taxon>eudicotyledons</taxon>
        <taxon>Gunneridae</taxon>
        <taxon>Pentapetalae</taxon>
        <taxon>asterids</taxon>
        <taxon>lamiids</taxon>
        <taxon>Solanales</taxon>
        <taxon>Solanaceae</taxon>
        <taxon>Solanoideae</taxon>
        <taxon>Hyoscyameae</taxon>
        <taxon>Anisodus</taxon>
    </lineage>
</organism>
<keyword evidence="2" id="KW-1185">Reference proteome</keyword>